<feature type="chain" id="PRO_5034901137" description="Effector protein" evidence="1">
    <location>
        <begin position="21"/>
        <end position="147"/>
    </location>
</feature>
<evidence type="ECO:0000313" key="3">
    <source>
        <dbReference type="Proteomes" id="UP000664521"/>
    </source>
</evidence>
<name>A0A8H3F254_9LECA</name>
<keyword evidence="1" id="KW-0732">Signal</keyword>
<evidence type="ECO:0008006" key="4">
    <source>
        <dbReference type="Google" id="ProtNLM"/>
    </source>
</evidence>
<dbReference type="Proteomes" id="UP000664521">
    <property type="component" value="Unassembled WGS sequence"/>
</dbReference>
<organism evidence="2 3">
    <name type="scientific">Heterodermia speciosa</name>
    <dbReference type="NCBI Taxonomy" id="116794"/>
    <lineage>
        <taxon>Eukaryota</taxon>
        <taxon>Fungi</taxon>
        <taxon>Dikarya</taxon>
        <taxon>Ascomycota</taxon>
        <taxon>Pezizomycotina</taxon>
        <taxon>Lecanoromycetes</taxon>
        <taxon>OSLEUM clade</taxon>
        <taxon>Lecanoromycetidae</taxon>
        <taxon>Caliciales</taxon>
        <taxon>Physciaceae</taxon>
        <taxon>Heterodermia</taxon>
    </lineage>
</organism>
<dbReference type="AlphaFoldDB" id="A0A8H3F254"/>
<evidence type="ECO:0000256" key="1">
    <source>
        <dbReference type="SAM" id="SignalP"/>
    </source>
</evidence>
<protein>
    <recommendedName>
        <fullName evidence="4">Effector protein</fullName>
    </recommendedName>
</protein>
<keyword evidence="3" id="KW-1185">Reference proteome</keyword>
<dbReference type="EMBL" id="CAJPDS010000020">
    <property type="protein sequence ID" value="CAF9917876.1"/>
    <property type="molecule type" value="Genomic_DNA"/>
</dbReference>
<evidence type="ECO:0000313" key="2">
    <source>
        <dbReference type="EMBL" id="CAF9917876.1"/>
    </source>
</evidence>
<gene>
    <name evidence="2" type="ORF">HETSPECPRED_003612</name>
</gene>
<accession>A0A8H3F254</accession>
<proteinExistence type="predicted"/>
<sequence length="147" mass="16315">MHSIPYVIAALLFVASLVVADTIVVADFEPAMIAVITQNHQEQTLIFPHINPQESSAIDQDRYEYVNSILSAVVPESELEEAQNSPGTFALIPLNERPWFEGLPADVKEYLAHMANAEAKMAEFDEASAKFGGEPGPRFRGKGWWWA</sequence>
<reference evidence="2" key="1">
    <citation type="submission" date="2021-03" db="EMBL/GenBank/DDBJ databases">
        <authorList>
            <person name="Tagirdzhanova G."/>
        </authorList>
    </citation>
    <scope>NUCLEOTIDE SEQUENCE</scope>
</reference>
<feature type="signal peptide" evidence="1">
    <location>
        <begin position="1"/>
        <end position="20"/>
    </location>
</feature>
<comment type="caution">
    <text evidence="2">The sequence shown here is derived from an EMBL/GenBank/DDBJ whole genome shotgun (WGS) entry which is preliminary data.</text>
</comment>